<feature type="domain" description="LysM" evidence="2">
    <location>
        <begin position="76"/>
        <end position="119"/>
    </location>
</feature>
<gene>
    <name evidence="3" type="ordered locus">Tsac_1624</name>
</gene>
<keyword evidence="3" id="KW-0378">Hydrolase</keyword>
<evidence type="ECO:0000259" key="2">
    <source>
        <dbReference type="PROSITE" id="PS51782"/>
    </source>
</evidence>
<feature type="signal peptide" evidence="1">
    <location>
        <begin position="1"/>
        <end position="27"/>
    </location>
</feature>
<dbReference type="BioCyc" id="TSAC1094508:GLMA-1647-MONOMER"/>
<dbReference type="InterPro" id="IPR018392">
    <property type="entry name" value="LysM"/>
</dbReference>
<dbReference type="Gene3D" id="1.10.10.2520">
    <property type="entry name" value="Cell wall hydrolase SleB, domain 1"/>
    <property type="match status" value="1"/>
</dbReference>
<dbReference type="eggNOG" id="COG1388">
    <property type="taxonomic scope" value="Bacteria"/>
</dbReference>
<dbReference type="PANTHER" id="PTHR33734:SF22">
    <property type="entry name" value="MEMBRANE-BOUND LYTIC MUREIN TRANSGLYCOSYLASE D"/>
    <property type="match status" value="1"/>
</dbReference>
<dbReference type="InterPro" id="IPR042047">
    <property type="entry name" value="SleB_dom1"/>
</dbReference>
<evidence type="ECO:0000256" key="1">
    <source>
        <dbReference type="SAM" id="SignalP"/>
    </source>
</evidence>
<dbReference type="Pfam" id="PF01476">
    <property type="entry name" value="LysM"/>
    <property type="match status" value="2"/>
</dbReference>
<keyword evidence="4" id="KW-1185">Reference proteome</keyword>
<dbReference type="KEGG" id="tsh:Tsac_1624"/>
<dbReference type="RefSeq" id="WP_014758496.1">
    <property type="nucleotide sequence ID" value="NC_017992.1"/>
</dbReference>
<feature type="chain" id="PRO_5003681619" evidence="1">
    <location>
        <begin position="28"/>
        <end position="274"/>
    </location>
</feature>
<dbReference type="GO" id="GO:0008932">
    <property type="term" value="F:lytic endotransglycosylase activity"/>
    <property type="evidence" value="ECO:0007669"/>
    <property type="project" value="TreeGrafter"/>
</dbReference>
<accession>I3VVT5</accession>
<dbReference type="PANTHER" id="PTHR33734">
    <property type="entry name" value="LYSM DOMAIN-CONTAINING GPI-ANCHORED PROTEIN 2"/>
    <property type="match status" value="1"/>
</dbReference>
<dbReference type="PROSITE" id="PS51782">
    <property type="entry name" value="LYSM"/>
    <property type="match status" value="2"/>
</dbReference>
<dbReference type="Pfam" id="PF07486">
    <property type="entry name" value="Hydrolase_2"/>
    <property type="match status" value="1"/>
</dbReference>
<feature type="domain" description="LysM" evidence="2">
    <location>
        <begin position="28"/>
        <end position="71"/>
    </location>
</feature>
<dbReference type="CDD" id="cd00118">
    <property type="entry name" value="LysM"/>
    <property type="match status" value="2"/>
</dbReference>
<dbReference type="Gene3D" id="6.20.240.60">
    <property type="match status" value="1"/>
</dbReference>
<dbReference type="EMBL" id="CP003184">
    <property type="protein sequence ID" value="AFK86630.1"/>
    <property type="molecule type" value="Genomic_DNA"/>
</dbReference>
<proteinExistence type="predicted"/>
<keyword evidence="1" id="KW-0732">Signal</keyword>
<dbReference type="InterPro" id="IPR011105">
    <property type="entry name" value="Cell_wall_hydrolase_SleB"/>
</dbReference>
<dbReference type="InterPro" id="IPR036779">
    <property type="entry name" value="LysM_dom_sf"/>
</dbReference>
<name>I3VVT5_THESW</name>
<dbReference type="PATRIC" id="fig|1094508.3.peg.1645"/>
<evidence type="ECO:0000313" key="3">
    <source>
        <dbReference type="EMBL" id="AFK86630.1"/>
    </source>
</evidence>
<dbReference type="GO" id="GO:0016787">
    <property type="term" value="F:hydrolase activity"/>
    <property type="evidence" value="ECO:0007669"/>
    <property type="project" value="UniProtKB-KW"/>
</dbReference>
<dbReference type="SUPFAM" id="SSF54106">
    <property type="entry name" value="LysM domain"/>
    <property type="match status" value="2"/>
</dbReference>
<dbReference type="STRING" id="1094508.Tsac_1624"/>
<dbReference type="Gene3D" id="3.10.350.10">
    <property type="entry name" value="LysM domain"/>
    <property type="match status" value="2"/>
</dbReference>
<dbReference type="Proteomes" id="UP000006178">
    <property type="component" value="Chromosome"/>
</dbReference>
<dbReference type="SMART" id="SM00257">
    <property type="entry name" value="LysM"/>
    <property type="match status" value="2"/>
</dbReference>
<evidence type="ECO:0000313" key="4">
    <source>
        <dbReference type="Proteomes" id="UP000006178"/>
    </source>
</evidence>
<dbReference type="AlphaFoldDB" id="I3VVT5"/>
<sequence length="274" mass="29422">MLKKCIKVKPLIASLAAALLFSQTAFAATYTVKPGDSLYKIGLNYGTTYNQIMKLNNLSDTVIYPGQVLVVPGSDNTYTVQKGDSLYLIATKYGITVDALKNVNGLTGDMIYPGQVFVIPTSTSGTPSTSSSIRSDVTANRGSVQRGVISYTNADLDLLSRLINAEAGGEPYQAKVAVGAVIVNRVKSGIFPNTIQGVIYQVDSNGYYQFTPVENGWINVPATPDSISAARDALNGVDPTNGALYYFDNSNTNQWLWSLPVALKVGNMVFSYAR</sequence>
<protein>
    <submittedName>
        <fullName evidence="3">Cell wall hydrolase SleB</fullName>
    </submittedName>
</protein>
<reference evidence="3 4" key="1">
    <citation type="journal article" date="2014" name="Appl. Environ. Microbiol.">
        <title>Profile of Secreted Hydrolases, Associated Proteins, and SlpA in Thermoanaerobacterium saccharolyticum during the Degradation of Hemicellulose.</title>
        <authorList>
            <person name="Currie D.H."/>
            <person name="Guss A.M."/>
            <person name="Herring C.D."/>
            <person name="Giannone R.J."/>
            <person name="Johnson C.M."/>
            <person name="Lankford P.K."/>
            <person name="Brown S.D."/>
            <person name="Hettich R.L."/>
            <person name="Lynd L.R."/>
        </authorList>
    </citation>
    <scope>NUCLEOTIDE SEQUENCE [LARGE SCALE GENOMIC DNA]</scope>
    <source>
        <strain evidence="4">DSM 8691 / JW/SL-YS485</strain>
    </source>
</reference>
<organism evidence="3 4">
    <name type="scientific">Thermoanaerobacterium saccharolyticum (strain DSM 8691 / JW/SL-YS485)</name>
    <dbReference type="NCBI Taxonomy" id="1094508"/>
    <lineage>
        <taxon>Bacteria</taxon>
        <taxon>Bacillati</taxon>
        <taxon>Bacillota</taxon>
        <taxon>Clostridia</taxon>
        <taxon>Thermoanaerobacterales</taxon>
        <taxon>Thermoanaerobacteraceae</taxon>
        <taxon>Thermoanaerobacterium</taxon>
    </lineage>
</organism>
<dbReference type="eggNOG" id="COG3773">
    <property type="taxonomic scope" value="Bacteria"/>
</dbReference>